<evidence type="ECO:0000256" key="6">
    <source>
        <dbReference type="ARBA" id="ARBA00022989"/>
    </source>
</evidence>
<keyword evidence="3 14" id="KW-0813">Transport</keyword>
<dbReference type="InterPro" id="IPR023395">
    <property type="entry name" value="MCP_dom_sf"/>
</dbReference>
<dbReference type="Gene3D" id="1.50.40.10">
    <property type="entry name" value="Mitochondrial carrier domain"/>
    <property type="match status" value="2"/>
</dbReference>
<dbReference type="WBParaSite" id="MCU_011145-RB">
    <property type="protein sequence ID" value="MCU_011145-RB"/>
    <property type="gene ID" value="MCU_011145"/>
</dbReference>
<keyword evidence="7" id="KW-0496">Mitochondrion</keyword>
<comment type="similarity">
    <text evidence="2 14">Belongs to the mitochondrial carrier (TC 2.A.29) family.</text>
</comment>
<dbReference type="GO" id="GO:0048250">
    <property type="term" value="P:iron import into the mitochondrion"/>
    <property type="evidence" value="ECO:0007669"/>
    <property type="project" value="TreeGrafter"/>
</dbReference>
<evidence type="ECO:0000256" key="3">
    <source>
        <dbReference type="ARBA" id="ARBA00022448"/>
    </source>
</evidence>
<dbReference type="PROSITE" id="PS50920">
    <property type="entry name" value="SOLCAR"/>
    <property type="match status" value="3"/>
</dbReference>
<reference evidence="18" key="2">
    <citation type="submission" date="2019-11" db="UniProtKB">
        <authorList>
            <consortium name="WormBaseParasite"/>
        </authorList>
    </citation>
    <scope>IDENTIFICATION</scope>
</reference>
<evidence type="ECO:0000313" key="16">
    <source>
        <dbReference type="EMBL" id="VDD77527.1"/>
    </source>
</evidence>
<keyword evidence="4" id="KW-0410">Iron transport</keyword>
<keyword evidence="4" id="KW-0406">Ion transport</keyword>
<dbReference type="SUPFAM" id="SSF103506">
    <property type="entry name" value="Mitochondrial carrier"/>
    <property type="match status" value="1"/>
</dbReference>
<dbReference type="PANTHER" id="PTHR45758">
    <property type="entry name" value="MITOFERRIN-1-RELATED"/>
    <property type="match status" value="1"/>
</dbReference>
<dbReference type="OrthoDB" id="43906at2759"/>
<dbReference type="GO" id="GO:0015093">
    <property type="term" value="F:ferrous iron transmembrane transporter activity"/>
    <property type="evidence" value="ECO:0007669"/>
    <property type="project" value="TreeGrafter"/>
</dbReference>
<name>A0A0R3U9D2_MESCO</name>
<feature type="region of interest" description="Disordered" evidence="15">
    <location>
        <begin position="316"/>
        <end position="338"/>
    </location>
</feature>
<dbReference type="EMBL" id="UXSR01000834">
    <property type="protein sequence ID" value="VDD77527.1"/>
    <property type="molecule type" value="Genomic_DNA"/>
</dbReference>
<dbReference type="STRING" id="53468.A0A0R3U9D2"/>
<organism evidence="16 17">
    <name type="scientific">Mesocestoides corti</name>
    <name type="common">Flatworm</name>
    <dbReference type="NCBI Taxonomy" id="53468"/>
    <lineage>
        <taxon>Eukaryota</taxon>
        <taxon>Metazoa</taxon>
        <taxon>Spiralia</taxon>
        <taxon>Lophotrochozoa</taxon>
        <taxon>Platyhelminthes</taxon>
        <taxon>Cestoda</taxon>
        <taxon>Eucestoda</taxon>
        <taxon>Cyclophyllidea</taxon>
        <taxon>Mesocestoididae</taxon>
        <taxon>Mesocestoides</taxon>
    </lineage>
</organism>
<comment type="subcellular location">
    <subcellularLocation>
        <location evidence="1">Mitochondrion membrane</location>
        <topology evidence="1">Multi-pass membrane protein</topology>
    </subcellularLocation>
</comment>
<protein>
    <recommendedName>
        <fullName evidence="10">Mitoferrin-1</fullName>
    </recommendedName>
    <alternativeName>
        <fullName evidence="11">Mitochondrial iron transporter 1</fullName>
    </alternativeName>
    <alternativeName>
        <fullName evidence="12">Solute carrier family 25 member 37</fullName>
    </alternativeName>
</protein>
<evidence type="ECO:0000256" key="2">
    <source>
        <dbReference type="ARBA" id="ARBA00006375"/>
    </source>
</evidence>
<comment type="function">
    <text evidence="9">Mitochondrial iron transporter that specifically mediates iron uptake in developing erythroid cells, thereby playing an essential role in heme biosynthesis.</text>
</comment>
<dbReference type="PANTHER" id="PTHR45758:SF4">
    <property type="entry name" value="MITOFERRIN-1"/>
    <property type="match status" value="1"/>
</dbReference>
<dbReference type="GO" id="GO:0031966">
    <property type="term" value="C:mitochondrial membrane"/>
    <property type="evidence" value="ECO:0007669"/>
    <property type="project" value="UniProtKB-SubCell"/>
</dbReference>
<reference evidence="16 17" key="1">
    <citation type="submission" date="2018-10" db="EMBL/GenBank/DDBJ databases">
        <authorList>
            <consortium name="Pathogen Informatics"/>
        </authorList>
    </citation>
    <scope>NUCLEOTIDE SEQUENCE [LARGE SCALE GENOMIC DNA]</scope>
</reference>
<dbReference type="AlphaFoldDB" id="A0A0R3U9D2"/>
<evidence type="ECO:0000256" key="7">
    <source>
        <dbReference type="ARBA" id="ARBA00023128"/>
    </source>
</evidence>
<evidence type="ECO:0000256" key="12">
    <source>
        <dbReference type="ARBA" id="ARBA00041894"/>
    </source>
</evidence>
<keyword evidence="8 13" id="KW-0472">Membrane</keyword>
<dbReference type="Proteomes" id="UP000267029">
    <property type="component" value="Unassembled WGS sequence"/>
</dbReference>
<keyword evidence="5 13" id="KW-0812">Transmembrane</keyword>
<evidence type="ECO:0000256" key="9">
    <source>
        <dbReference type="ARBA" id="ARBA00037061"/>
    </source>
</evidence>
<accession>A0A0R3U9D2</accession>
<evidence type="ECO:0000313" key="17">
    <source>
        <dbReference type="Proteomes" id="UP000267029"/>
    </source>
</evidence>
<evidence type="ECO:0000256" key="1">
    <source>
        <dbReference type="ARBA" id="ARBA00004225"/>
    </source>
</evidence>
<evidence type="ECO:0000256" key="11">
    <source>
        <dbReference type="ARBA" id="ARBA00041873"/>
    </source>
</evidence>
<evidence type="ECO:0000256" key="14">
    <source>
        <dbReference type="RuleBase" id="RU000488"/>
    </source>
</evidence>
<keyword evidence="4" id="KW-0408">Iron</keyword>
<evidence type="ECO:0000256" key="8">
    <source>
        <dbReference type="ARBA" id="ARBA00023136"/>
    </source>
</evidence>
<evidence type="ECO:0000256" key="4">
    <source>
        <dbReference type="ARBA" id="ARBA00022496"/>
    </source>
</evidence>
<keyword evidence="17" id="KW-1185">Reference proteome</keyword>
<feature type="repeat" description="Solcar" evidence="13">
    <location>
        <begin position="11"/>
        <end position="99"/>
    </location>
</feature>
<feature type="repeat" description="Solcar" evidence="13">
    <location>
        <begin position="110"/>
        <end position="194"/>
    </location>
</feature>
<feature type="repeat" description="Solcar" evidence="13">
    <location>
        <begin position="205"/>
        <end position="306"/>
    </location>
</feature>
<dbReference type="Pfam" id="PF00153">
    <property type="entry name" value="Mito_carr"/>
    <property type="match status" value="3"/>
</dbReference>
<keyword evidence="6" id="KW-1133">Transmembrane helix</keyword>
<evidence type="ECO:0000256" key="13">
    <source>
        <dbReference type="PROSITE-ProRule" id="PRU00282"/>
    </source>
</evidence>
<dbReference type="InterPro" id="IPR018108">
    <property type="entry name" value="MCP_transmembrane"/>
</dbReference>
<dbReference type="FunFam" id="1.50.40.10:FF:000029">
    <property type="entry name" value="Solute carrier family 25 member 28"/>
    <property type="match status" value="1"/>
</dbReference>
<evidence type="ECO:0000256" key="5">
    <source>
        <dbReference type="ARBA" id="ARBA00022692"/>
    </source>
</evidence>
<evidence type="ECO:0000256" key="15">
    <source>
        <dbReference type="SAM" id="MobiDB-lite"/>
    </source>
</evidence>
<proteinExistence type="inferred from homology"/>
<sequence length="338" mass="36978">MDDYEGLPEGSSALSHMVAGTCAGIMEHSITYPIDCVKTRLQCLRPPSGQRYVSLTDGLCHLVRNEGLLRSFRGIGAVVCGAGPAHALYFGLYEHMKSLLIPHTYFGSKSNHVSHALSGVCATVVHDAVMTPADAIKQRLQMFNSPYHNSWDCLRRVLETEGPGSLYRAYFAQLSTNVPFQCIHFVSYECLQSKLNPSKEYLPWTHIVSGGLAGSTAAAITTPMDVCKTVLNTQTHTNRGCCSVGLHREVGYKPSKTVIRNAFTALRVVLQTQGIRGLFLGINARVVTTLPGSAISWSVYEYFKWVLSHRGVETQGTSSTPTVVAMESTSNVDSHSYR</sequence>
<evidence type="ECO:0000256" key="10">
    <source>
        <dbReference type="ARBA" id="ARBA00040418"/>
    </source>
</evidence>
<gene>
    <name evidence="16" type="ORF">MCOS_LOCUS3530</name>
</gene>
<evidence type="ECO:0000313" key="18">
    <source>
        <dbReference type="WBParaSite" id="MCU_011145-RB"/>
    </source>
</evidence>